<feature type="transmembrane region" description="Helical" evidence="13">
    <location>
        <begin position="493"/>
        <end position="515"/>
    </location>
</feature>
<evidence type="ECO:0000256" key="12">
    <source>
        <dbReference type="PIRSR" id="PIRSR602401-1"/>
    </source>
</evidence>
<proteinExistence type="inferred from homology"/>
<dbReference type="GO" id="GO:0004497">
    <property type="term" value="F:monooxygenase activity"/>
    <property type="evidence" value="ECO:0007669"/>
    <property type="project" value="UniProtKB-KW"/>
</dbReference>
<keyword evidence="7 13" id="KW-1133">Transmembrane helix</keyword>
<comment type="cofactor">
    <cofactor evidence="1 12">
        <name>heme</name>
        <dbReference type="ChEBI" id="CHEBI:30413"/>
    </cofactor>
</comment>
<dbReference type="FunFam" id="1.10.630.10:FF:000011">
    <property type="entry name" value="Cytochrome P450 83B1"/>
    <property type="match status" value="3"/>
</dbReference>
<evidence type="ECO:0000256" key="5">
    <source>
        <dbReference type="ARBA" id="ARBA00022692"/>
    </source>
</evidence>
<evidence type="ECO:0000313" key="16">
    <source>
        <dbReference type="Proteomes" id="UP000828251"/>
    </source>
</evidence>
<feature type="chain" id="PRO_5039116743" description="Cytochrome P450" evidence="14">
    <location>
        <begin position="25"/>
        <end position="1508"/>
    </location>
</feature>
<keyword evidence="9 12" id="KW-0408">Iron</keyword>
<dbReference type="Gene3D" id="1.10.630.10">
    <property type="entry name" value="Cytochrome P450"/>
    <property type="match status" value="3"/>
</dbReference>
<dbReference type="Pfam" id="PF00067">
    <property type="entry name" value="p450"/>
    <property type="match status" value="3"/>
</dbReference>
<dbReference type="SUPFAM" id="SSF48264">
    <property type="entry name" value="Cytochrome P450"/>
    <property type="match status" value="3"/>
</dbReference>
<evidence type="ECO:0000256" key="2">
    <source>
        <dbReference type="ARBA" id="ARBA00004167"/>
    </source>
</evidence>
<evidence type="ECO:0000313" key="15">
    <source>
        <dbReference type="EMBL" id="KAH1045978.1"/>
    </source>
</evidence>
<keyword evidence="11 13" id="KW-0472">Membrane</keyword>
<dbReference type="InterPro" id="IPR001128">
    <property type="entry name" value="Cyt_P450"/>
</dbReference>
<evidence type="ECO:0000256" key="7">
    <source>
        <dbReference type="ARBA" id="ARBA00022989"/>
    </source>
</evidence>
<evidence type="ECO:0000256" key="3">
    <source>
        <dbReference type="ARBA" id="ARBA00010617"/>
    </source>
</evidence>
<keyword evidence="6 12" id="KW-0479">Metal-binding</keyword>
<keyword evidence="4 12" id="KW-0349">Heme</keyword>
<dbReference type="GO" id="GO:0016705">
    <property type="term" value="F:oxidoreductase activity, acting on paired donors, with incorporation or reduction of molecular oxygen"/>
    <property type="evidence" value="ECO:0007669"/>
    <property type="project" value="InterPro"/>
</dbReference>
<dbReference type="GO" id="GO:0020037">
    <property type="term" value="F:heme binding"/>
    <property type="evidence" value="ECO:0007669"/>
    <property type="project" value="InterPro"/>
</dbReference>
<reference evidence="15 16" key="1">
    <citation type="journal article" date="2021" name="Plant Biotechnol. J.">
        <title>Multi-omics assisted identification of the key and species-specific regulatory components of drought-tolerant mechanisms in Gossypium stocksii.</title>
        <authorList>
            <person name="Yu D."/>
            <person name="Ke L."/>
            <person name="Zhang D."/>
            <person name="Wu Y."/>
            <person name="Sun Y."/>
            <person name="Mei J."/>
            <person name="Sun J."/>
            <person name="Sun Y."/>
        </authorList>
    </citation>
    <scope>NUCLEOTIDE SEQUENCE [LARGE SCALE GENOMIC DNA]</scope>
    <source>
        <strain evidence="16">cv. E1</strain>
        <tissue evidence="15">Leaf</tissue>
    </source>
</reference>
<dbReference type="EMBL" id="JAIQCV010000011">
    <property type="protein sequence ID" value="KAH1045978.1"/>
    <property type="molecule type" value="Genomic_DNA"/>
</dbReference>
<feature type="transmembrane region" description="Helical" evidence="13">
    <location>
        <begin position="1307"/>
        <end position="1327"/>
    </location>
</feature>
<keyword evidence="8" id="KW-0560">Oxidoreductase</keyword>
<evidence type="ECO:0000256" key="9">
    <source>
        <dbReference type="ARBA" id="ARBA00023004"/>
    </source>
</evidence>
<evidence type="ECO:0000256" key="11">
    <source>
        <dbReference type="ARBA" id="ARBA00023136"/>
    </source>
</evidence>
<dbReference type="InterPro" id="IPR002401">
    <property type="entry name" value="Cyt_P450_E_grp-I"/>
</dbReference>
<evidence type="ECO:0000256" key="14">
    <source>
        <dbReference type="SAM" id="SignalP"/>
    </source>
</evidence>
<gene>
    <name evidence="15" type="ORF">J1N35_036762</name>
</gene>
<evidence type="ECO:0000256" key="10">
    <source>
        <dbReference type="ARBA" id="ARBA00023033"/>
    </source>
</evidence>
<comment type="subcellular location">
    <subcellularLocation>
        <location evidence="2">Membrane</location>
        <topology evidence="2">Single-pass membrane protein</topology>
    </subcellularLocation>
</comment>
<dbReference type="PANTHER" id="PTHR47955:SF22">
    <property type="entry name" value="CYTOCHROME P450 83B1-LIKE"/>
    <property type="match status" value="1"/>
</dbReference>
<dbReference type="PRINTS" id="PR00463">
    <property type="entry name" value="EP450I"/>
</dbReference>
<dbReference type="GO" id="GO:0005506">
    <property type="term" value="F:iron ion binding"/>
    <property type="evidence" value="ECO:0007669"/>
    <property type="project" value="InterPro"/>
</dbReference>
<feature type="signal peptide" evidence="14">
    <location>
        <begin position="1"/>
        <end position="24"/>
    </location>
</feature>
<keyword evidence="16" id="KW-1185">Reference proteome</keyword>
<dbReference type="PROSITE" id="PS00086">
    <property type="entry name" value="CYTOCHROME_P450"/>
    <property type="match status" value="3"/>
</dbReference>
<comment type="similarity">
    <text evidence="3">Belongs to the cytochrome P450 family.</text>
</comment>
<keyword evidence="5 13" id="KW-0812">Transmembrane</keyword>
<feature type="transmembrane region" description="Helical" evidence="13">
    <location>
        <begin position="1004"/>
        <end position="1027"/>
    </location>
</feature>
<evidence type="ECO:0000256" key="4">
    <source>
        <dbReference type="ARBA" id="ARBA00022617"/>
    </source>
</evidence>
<dbReference type="OrthoDB" id="1470350at2759"/>
<evidence type="ECO:0000256" key="6">
    <source>
        <dbReference type="ARBA" id="ARBA00022723"/>
    </source>
</evidence>
<evidence type="ECO:0000256" key="1">
    <source>
        <dbReference type="ARBA" id="ARBA00001971"/>
    </source>
</evidence>
<protein>
    <recommendedName>
        <fullName evidence="17">Cytochrome P450</fullName>
    </recommendedName>
</protein>
<evidence type="ECO:0008006" key="17">
    <source>
        <dbReference type="Google" id="ProtNLM"/>
    </source>
</evidence>
<comment type="caution">
    <text evidence="15">The sequence shown here is derived from an EMBL/GenBank/DDBJ whole genome shotgun (WGS) entry which is preliminary data.</text>
</comment>
<accession>A0A9D3ZKZ3</accession>
<evidence type="ECO:0000256" key="8">
    <source>
        <dbReference type="ARBA" id="ARBA00023002"/>
    </source>
</evidence>
<keyword evidence="14" id="KW-0732">Signal</keyword>
<organism evidence="15 16">
    <name type="scientific">Gossypium stocksii</name>
    <dbReference type="NCBI Taxonomy" id="47602"/>
    <lineage>
        <taxon>Eukaryota</taxon>
        <taxon>Viridiplantae</taxon>
        <taxon>Streptophyta</taxon>
        <taxon>Embryophyta</taxon>
        <taxon>Tracheophyta</taxon>
        <taxon>Spermatophyta</taxon>
        <taxon>Magnoliopsida</taxon>
        <taxon>eudicotyledons</taxon>
        <taxon>Gunneridae</taxon>
        <taxon>Pentapetalae</taxon>
        <taxon>rosids</taxon>
        <taxon>malvids</taxon>
        <taxon>Malvales</taxon>
        <taxon>Malvaceae</taxon>
        <taxon>Malvoideae</taxon>
        <taxon>Gossypium</taxon>
    </lineage>
</organism>
<keyword evidence="10" id="KW-0503">Monooxygenase</keyword>
<dbReference type="InterPro" id="IPR017972">
    <property type="entry name" value="Cyt_P450_CS"/>
</dbReference>
<evidence type="ECO:0000256" key="13">
    <source>
        <dbReference type="SAM" id="Phobius"/>
    </source>
</evidence>
<dbReference type="InterPro" id="IPR036396">
    <property type="entry name" value="Cyt_P450_sf"/>
</dbReference>
<dbReference type="CDD" id="cd11072">
    <property type="entry name" value="CYP71-like"/>
    <property type="match status" value="3"/>
</dbReference>
<dbReference type="GO" id="GO:0016020">
    <property type="term" value="C:membrane"/>
    <property type="evidence" value="ECO:0007669"/>
    <property type="project" value="UniProtKB-SubCell"/>
</dbReference>
<dbReference type="PRINTS" id="PR00385">
    <property type="entry name" value="P450"/>
</dbReference>
<dbReference type="PANTHER" id="PTHR47955">
    <property type="entry name" value="CYTOCHROME P450 FAMILY 71 PROTEIN"/>
    <property type="match status" value="1"/>
</dbReference>
<feature type="binding site" description="axial binding residue" evidence="12">
    <location>
        <position position="439"/>
    </location>
    <ligand>
        <name>heme</name>
        <dbReference type="ChEBI" id="CHEBI:30413"/>
    </ligand>
    <ligandPart>
        <name>Fe</name>
        <dbReference type="ChEBI" id="CHEBI:18248"/>
    </ligandPart>
</feature>
<sequence length="1508" mass="172885">MAIFIFLLALPFFLFITLLKRSISNHGGCNHLPPGPPSLPLIGHLHMLMFDNSDLHIFLWKLSKQYGSLLSLRLGFRPTLVVSSAKMAKEVMKTRDLDFCSRPNLCAIRKLSYNSSDLSFSPYSESWKEIRKICVVHLLVRKYRSIREDEVARLVEKICRLSVVSKPVNLSEEIVCLSCSIISRVGFGKRYDEEGAEGSRLHGLIKESVAMFTSFSFADCFPFMGWFDRFTGFHARLEKFFIELDTFYQQLIDEHLNPNRLKPEQEDILDVLLQTWKDRDFLFDLTLDHIKAVIMDVLFAGTETTAVTVIWVMSFLMKNPECLKKAQEEVRDLIGKKGFLNEDDVQALTYLKAVVKETFRLQPALPLLLPRETLRKCCIGGYQVPANTLVYVNAWAIGRDPEAWKNPEEFCPERFIGSSFDYKGLNFELIPFGAGRRVCPGMHMAVAAVELALANLLYKFDWEMPTEMNKENLNLDGTPGLVTHKKDALILQIIRMAIALFMNILLLSLPFFLFITLLKRSISKHGDCNHLPPGPPSLPLIGHLHILIFDNSDLLHIFLGKLSKQYGSLLSLRFGCRPTLVVSSAKMAKEVMKTRDLDFCSRPTLCAIRKLSYNVSDLSFSPYSEYWKEIRKICVVHLFSRVQKYRSIREDEVARLVEKICRLSVDSKPVNLSEAMVCFSYSIISRVGFGKRYDEEGAEGSRLHGLLKESQAMFTGFSFSDYFPFMGWVDRFTGFHSRLENLFKELDTFYQQLIDEHLNPNRLKPEQEDILDVLLQTWKDPDFLFDLTLDHIKAIIMDVLFAGTETTAVTVIWVMSFLMKNPGCLKKAQEEVRDLIGKKGFLNEDDVQALTYLKAVVKETFRLQPAVPLLLPRETLRKCCIGGYQVPANTMVYVNAWAIGRDPEAWRNPEEFSPERFIGSSIDYKGLNFELIPFGSGRRVCPGMNMAVAAVELALANLLYKFDWEMPTKMNKANLNFAATPGIVIHKKDALILDLIFLMFQKDVTMAIALFVSVFLLALPFFLFVLLKHRISNNGSFNRLPPSPPSLPLIGHLHMLMFDNSAPHLFLYKLSQKYGPLMFLRLGFRPTLVVSSAKMAEEVMKTHDLDFCSRPNLCAARKLSYNSSDLSFSPYNHYWREMRKVCVVHLFSRVQKYRHIREDEVTRLIEKICQFSIDSKPINLSEEIMCFSSLIICRVGFGKRYDEQGIERSRFHRLLKESQAILSSFCFTDYFPFMGWADRFMGFLNHLELTFKEFDTFFQELIDEHLDSNKLKSEQEDIVDVLLRIRTDHNFSFDLTIDHIKAILMDIFIAGTDTAAATIIWVMSFLMKNPKCLKKAQLEVRDLVGEKGFVNEDDVQGLIYLKAVIKETFRLQPVAPLLLPRETRRKCSIGGYEVPAKTLVYVNAWAIGREPEAWENPQDFCPERFIGSSIDYKGLNFELIPFGGGRRVCPGMHMGVAEVELGLANLLYKFDWEIPNGMNREDLDFDAVHGLTTHKKNALILQAKKIND</sequence>
<name>A0A9D3ZKZ3_9ROSI</name>
<dbReference type="Proteomes" id="UP000828251">
    <property type="component" value="Unassembled WGS sequence"/>
</dbReference>